<proteinExistence type="predicted"/>
<dbReference type="Pfam" id="PF18962">
    <property type="entry name" value="Por_Secre_tail"/>
    <property type="match status" value="1"/>
</dbReference>
<dbReference type="NCBIfam" id="TIGR04183">
    <property type="entry name" value="Por_Secre_tail"/>
    <property type="match status" value="1"/>
</dbReference>
<name>A0A644VUX4_9ZZZZ</name>
<evidence type="ECO:0000313" key="2">
    <source>
        <dbReference type="EMBL" id="MPL94163.1"/>
    </source>
</evidence>
<organism evidence="2">
    <name type="scientific">bioreactor metagenome</name>
    <dbReference type="NCBI Taxonomy" id="1076179"/>
    <lineage>
        <taxon>unclassified sequences</taxon>
        <taxon>metagenomes</taxon>
        <taxon>ecological metagenomes</taxon>
    </lineage>
</organism>
<sequence length="367" mass="38541">MRRKIFTIILIIFSVSASAGNFITITGGNWENSSVWYNDNIAPLSGNGNAIVISAGNNVVLNNNIVFGNTCVLNVAGNLVINGDMTAMNNLIIIVSGNLVINGKIEASNGGSITISGNVTVTGDVVFDNNGTINLGSGHLDVGGDLIGGSGCDITGTGVVDIGGTNTFDTTPSASVTVNSGLPVTLIGFSAEYNSGEVLVAWTTASETNNASFTIERSNDQRFWEEIATVPGAGNSNAVVNYSITDAEPLSGDNYYRLTQTDFDGTMEVFDPVYVSCSNTKIKTEVYPNPFVSSVVVDFPDEMPQKAVVVLMDMKGSVVLKHELNEGESAQKSATLDVSGTPAGIYFLTVSGNGFYETSKIVKNAEF</sequence>
<dbReference type="Gene3D" id="2.160.20.20">
    <property type="match status" value="1"/>
</dbReference>
<protein>
    <recommendedName>
        <fullName evidence="1">Secretion system C-terminal sorting domain-containing protein</fullName>
    </recommendedName>
</protein>
<dbReference type="AlphaFoldDB" id="A0A644VUX4"/>
<feature type="domain" description="Secretion system C-terminal sorting" evidence="1">
    <location>
        <begin position="286"/>
        <end position="362"/>
    </location>
</feature>
<gene>
    <name evidence="2" type="ORF">SDC9_40311</name>
</gene>
<dbReference type="InterPro" id="IPR026444">
    <property type="entry name" value="Secre_tail"/>
</dbReference>
<accession>A0A644VUX4</accession>
<dbReference type="InterPro" id="IPR012332">
    <property type="entry name" value="Autotransporter_pectin_lyase_C"/>
</dbReference>
<reference evidence="2" key="1">
    <citation type="submission" date="2019-08" db="EMBL/GenBank/DDBJ databases">
        <authorList>
            <person name="Kucharzyk K."/>
            <person name="Murdoch R.W."/>
            <person name="Higgins S."/>
            <person name="Loffler F."/>
        </authorList>
    </citation>
    <scope>NUCLEOTIDE SEQUENCE</scope>
</reference>
<evidence type="ECO:0000259" key="1">
    <source>
        <dbReference type="Pfam" id="PF18962"/>
    </source>
</evidence>
<comment type="caution">
    <text evidence="2">The sequence shown here is derived from an EMBL/GenBank/DDBJ whole genome shotgun (WGS) entry which is preliminary data.</text>
</comment>
<dbReference type="EMBL" id="VSSQ01000417">
    <property type="protein sequence ID" value="MPL94163.1"/>
    <property type="molecule type" value="Genomic_DNA"/>
</dbReference>